<dbReference type="InterPro" id="IPR009000">
    <property type="entry name" value="Transl_B-barrel_sf"/>
</dbReference>
<organism evidence="10 11">
    <name type="scientific">Cichlidogyrus casuarinus</name>
    <dbReference type="NCBI Taxonomy" id="1844966"/>
    <lineage>
        <taxon>Eukaryota</taxon>
        <taxon>Metazoa</taxon>
        <taxon>Spiralia</taxon>
        <taxon>Lophotrochozoa</taxon>
        <taxon>Platyhelminthes</taxon>
        <taxon>Monogenea</taxon>
        <taxon>Monopisthocotylea</taxon>
        <taxon>Dactylogyridea</taxon>
        <taxon>Ancyrocephalidae</taxon>
        <taxon>Cichlidogyrus</taxon>
    </lineage>
</organism>
<feature type="compositionally biased region" description="Gly residues" evidence="9">
    <location>
        <begin position="8"/>
        <end position="20"/>
    </location>
</feature>
<evidence type="ECO:0000256" key="1">
    <source>
        <dbReference type="ARBA" id="ARBA00004604"/>
    </source>
</evidence>
<evidence type="ECO:0000256" key="9">
    <source>
        <dbReference type="SAM" id="MobiDB-lite"/>
    </source>
</evidence>
<evidence type="ECO:0000256" key="7">
    <source>
        <dbReference type="ARBA" id="ARBA00038293"/>
    </source>
</evidence>
<evidence type="ECO:0000256" key="3">
    <source>
        <dbReference type="ARBA" id="ARBA00022552"/>
    </source>
</evidence>
<dbReference type="InterPro" id="IPR038664">
    <property type="entry name" value="Gar1/Naf1_Cbf5-bd_sf"/>
</dbReference>
<comment type="similarity">
    <text evidence="7 8">Belongs to the GAR1 family.</text>
</comment>
<reference evidence="10 11" key="1">
    <citation type="submission" date="2024-11" db="EMBL/GenBank/DDBJ databases">
        <title>Adaptive evolution of stress response genes in parasites aligns with host niche diversity.</title>
        <authorList>
            <person name="Hahn C."/>
            <person name="Resl P."/>
        </authorList>
    </citation>
    <scope>NUCLEOTIDE SEQUENCE [LARGE SCALE GENOMIC DNA]</scope>
    <source>
        <strain evidence="10">EGGRZ-B1_66</strain>
        <tissue evidence="10">Body</tissue>
    </source>
</reference>
<evidence type="ECO:0000256" key="2">
    <source>
        <dbReference type="ARBA" id="ARBA00022517"/>
    </source>
</evidence>
<dbReference type="GO" id="GO:0005730">
    <property type="term" value="C:nucleolus"/>
    <property type="evidence" value="ECO:0007669"/>
    <property type="project" value="UniProtKB-SubCell"/>
</dbReference>
<dbReference type="Gene3D" id="2.40.10.230">
    <property type="entry name" value="Probable tRNA pseudouridine synthase domain"/>
    <property type="match status" value="1"/>
</dbReference>
<dbReference type="InterPro" id="IPR007504">
    <property type="entry name" value="H/ACA_rnp_Gar1/Naf1"/>
</dbReference>
<dbReference type="GO" id="GO:1990904">
    <property type="term" value="C:ribonucleoprotein complex"/>
    <property type="evidence" value="ECO:0007669"/>
    <property type="project" value="UniProtKB-KW"/>
</dbReference>
<name>A0ABD2PXV8_9PLAT</name>
<comment type="subcellular location">
    <subcellularLocation>
        <location evidence="1 8">Nucleus</location>
        <location evidence="1 8">Nucleolus</location>
    </subcellularLocation>
</comment>
<evidence type="ECO:0000313" key="10">
    <source>
        <dbReference type="EMBL" id="KAL3312114.1"/>
    </source>
</evidence>
<keyword evidence="6 8" id="KW-0687">Ribonucleoprotein</keyword>
<feature type="region of interest" description="Disordered" evidence="9">
    <location>
        <begin position="1"/>
        <end position="26"/>
    </location>
</feature>
<proteinExistence type="inferred from homology"/>
<feature type="non-terminal residue" evidence="10">
    <location>
        <position position="267"/>
    </location>
</feature>
<dbReference type="EMBL" id="JBJKFK010001849">
    <property type="protein sequence ID" value="KAL3312114.1"/>
    <property type="molecule type" value="Genomic_DNA"/>
</dbReference>
<comment type="function">
    <text evidence="8">Required for ribosome biogenesis. Part of a complex which catalyzes pseudouridylation of rRNA. This involves the isomerization of uridine such that the ribose is subsequently attached to C5, instead of the normal N1. Pseudouridine ("psi") residues may serve to stabilize the conformation of rRNAs.</text>
</comment>
<sequence length="267" mass="29133">MSFRGRGQFRGRGGGRGGNFGSSNPLQPNNVIEAGIFEHPCAGDIVCKVTLHEKVPYNNAYVFLDNKESIGKVDEIFGKVNHPFFSVKLNEGIDATSFKKGHKFFVDDCKTLPLSRFTNPAPPRENYSLKGAFIRSTNPSTWVEREARAGLMQRRRSTHHSSALIRNEPVLVGSPRASPYTRILGLARCDNLIASDRVVDVEAEDVAEIEVVVAGIEVVVVVSILAGVHVVVDLVGVVVVDLEAVVSAEVMVDSVVVDRMVPVRVKN</sequence>
<dbReference type="PANTHER" id="PTHR23237">
    <property type="entry name" value="NUCLEOLAR PROTEIN FAMILY A MEMBER 1 SNORNP PROTEIN GAR1"/>
    <property type="match status" value="1"/>
</dbReference>
<comment type="caution">
    <text evidence="10">The sequence shown here is derived from an EMBL/GenBank/DDBJ whole genome shotgun (WGS) entry which is preliminary data.</text>
</comment>
<dbReference type="PANTHER" id="PTHR23237:SF6">
    <property type="entry name" value="H_ACA RIBONUCLEOPROTEIN COMPLEX SUBUNIT 1"/>
    <property type="match status" value="1"/>
</dbReference>
<evidence type="ECO:0000313" key="11">
    <source>
        <dbReference type="Proteomes" id="UP001626550"/>
    </source>
</evidence>
<keyword evidence="2 8" id="KW-0690">Ribosome biogenesis</keyword>
<dbReference type="Pfam" id="PF04410">
    <property type="entry name" value="Gar1"/>
    <property type="match status" value="1"/>
</dbReference>
<protein>
    <recommendedName>
        <fullName evidence="8">H/ACA ribonucleoprotein complex subunit</fullName>
    </recommendedName>
</protein>
<dbReference type="SUPFAM" id="SSF50447">
    <property type="entry name" value="Translation proteins"/>
    <property type="match status" value="1"/>
</dbReference>
<accession>A0ABD2PXV8</accession>
<keyword evidence="5 8" id="KW-0539">Nucleus</keyword>
<keyword evidence="3 8" id="KW-0698">rRNA processing</keyword>
<gene>
    <name evidence="10" type="primary">GAR1</name>
    <name evidence="10" type="ORF">Ciccas_009296</name>
</gene>
<keyword evidence="4 8" id="KW-0694">RNA-binding</keyword>
<comment type="subunit">
    <text evidence="8">Component of the small nucleolar ribonucleoprotein particles containing H/ACA-type snoRNAs (H/ACA snoRNPs).</text>
</comment>
<dbReference type="AlphaFoldDB" id="A0ABD2PXV8"/>
<dbReference type="Proteomes" id="UP001626550">
    <property type="component" value="Unassembled WGS sequence"/>
</dbReference>
<evidence type="ECO:0000256" key="4">
    <source>
        <dbReference type="ARBA" id="ARBA00022884"/>
    </source>
</evidence>
<dbReference type="GO" id="GO:0003723">
    <property type="term" value="F:RNA binding"/>
    <property type="evidence" value="ECO:0007669"/>
    <property type="project" value="UniProtKB-KW"/>
</dbReference>
<dbReference type="GO" id="GO:0006364">
    <property type="term" value="P:rRNA processing"/>
    <property type="evidence" value="ECO:0007669"/>
    <property type="project" value="UniProtKB-KW"/>
</dbReference>
<evidence type="ECO:0000256" key="5">
    <source>
        <dbReference type="ARBA" id="ARBA00023242"/>
    </source>
</evidence>
<evidence type="ECO:0000256" key="8">
    <source>
        <dbReference type="RuleBase" id="RU364004"/>
    </source>
</evidence>
<keyword evidence="11" id="KW-1185">Reference proteome</keyword>
<evidence type="ECO:0000256" key="6">
    <source>
        <dbReference type="ARBA" id="ARBA00023274"/>
    </source>
</evidence>
<dbReference type="FunFam" id="2.40.10.230:FF:000001">
    <property type="entry name" value="H/ACA ribonucleoprotein complex subunit"/>
    <property type="match status" value="1"/>
</dbReference>